<organism evidence="2 3">
    <name type="scientific">Flavobacterium psychrophilum</name>
    <dbReference type="NCBI Taxonomy" id="96345"/>
    <lineage>
        <taxon>Bacteria</taxon>
        <taxon>Pseudomonadati</taxon>
        <taxon>Bacteroidota</taxon>
        <taxon>Flavobacteriia</taxon>
        <taxon>Flavobacteriales</taxon>
        <taxon>Flavobacteriaceae</taxon>
        <taxon>Flavobacterium</taxon>
    </lineage>
</organism>
<dbReference type="RefSeq" id="WP_011964515.1">
    <property type="nucleotide sequence ID" value="NZ_BJSV01000044.1"/>
</dbReference>
<sequence>MLKNLIKLFFPAICSGCSEILLQNEHTICILCRHKMPFTTDLLVDDNQSFKKFYGRIPIEHASSMLYYHKKGIVQQLIHNLKYKNHQEVGLILGEWYAHDLNKSEKLKNIDYIIPVPLHKKKLKERGYNQVATFGKAIAKGLEKEYDDTVLVRCQYAVTQSKKNLINRNAVSENSFEAHFSEGHHNKHFLLIDDVLTTGATLEACGKAIFKIPGAKLSIVTIAMSQS</sequence>
<dbReference type="KEGG" id="fpw:IA04_11925"/>
<evidence type="ECO:0000256" key="1">
    <source>
        <dbReference type="ARBA" id="ARBA00008007"/>
    </source>
</evidence>
<dbReference type="OMA" id="GYNQSEC"/>
<dbReference type="AlphaFoldDB" id="A0A7U2WYK5"/>
<dbReference type="EMBL" id="CP059075">
    <property type="protein sequence ID" value="QRE05346.1"/>
    <property type="molecule type" value="Genomic_DNA"/>
</dbReference>
<proteinExistence type="inferred from homology"/>
<comment type="similarity">
    <text evidence="1">Belongs to the ComF/GntX family.</text>
</comment>
<dbReference type="PANTHER" id="PTHR47505:SF1">
    <property type="entry name" value="DNA UTILIZATION PROTEIN YHGH"/>
    <property type="match status" value="1"/>
</dbReference>
<dbReference type="KEGG" id="fpk:IA06_12000"/>
<dbReference type="Proteomes" id="UP000596329">
    <property type="component" value="Chromosome"/>
</dbReference>
<dbReference type="PANTHER" id="PTHR47505">
    <property type="entry name" value="DNA UTILIZATION PROTEIN YHGH"/>
    <property type="match status" value="1"/>
</dbReference>
<dbReference type="InterPro" id="IPR000836">
    <property type="entry name" value="PRTase_dom"/>
</dbReference>
<dbReference type="KEGG" id="fpq:IB65_12265"/>
<evidence type="ECO:0000313" key="2">
    <source>
        <dbReference type="EMBL" id="QRE05346.1"/>
    </source>
</evidence>
<dbReference type="GeneID" id="66553535"/>
<dbReference type="CDD" id="cd06223">
    <property type="entry name" value="PRTases_typeI"/>
    <property type="match status" value="1"/>
</dbReference>
<dbReference type="KEGG" id="fpv:IA03_12040"/>
<accession>A0A7U2WYK5</accession>
<name>A0A7U2WYK5_FLAPS</name>
<dbReference type="SUPFAM" id="SSF53271">
    <property type="entry name" value="PRTase-like"/>
    <property type="match status" value="1"/>
</dbReference>
<evidence type="ECO:0000313" key="3">
    <source>
        <dbReference type="Proteomes" id="UP000596329"/>
    </source>
</evidence>
<dbReference type="InterPro" id="IPR051910">
    <property type="entry name" value="ComF/GntX_DNA_util-trans"/>
</dbReference>
<reference evidence="2 3" key="1">
    <citation type="submission" date="2020-07" db="EMBL/GenBank/DDBJ databases">
        <title>Genomic characterization of Flavobacterium psychrophilum strains.</title>
        <authorList>
            <person name="Castillo D."/>
            <person name="Jorgensen J."/>
            <person name="Middelboe M."/>
        </authorList>
    </citation>
    <scope>NUCLEOTIDE SEQUENCE [LARGE SCALE GENOMIC DNA]</scope>
    <source>
        <strain evidence="2 3">FPS-R7</strain>
    </source>
</reference>
<dbReference type="Gene3D" id="3.40.50.2020">
    <property type="match status" value="1"/>
</dbReference>
<gene>
    <name evidence="2" type="ORF">H0H26_00745</name>
</gene>
<dbReference type="InterPro" id="IPR029057">
    <property type="entry name" value="PRTase-like"/>
</dbReference>
<protein>
    <submittedName>
        <fullName evidence="2">ComF family protein</fullName>
    </submittedName>
</protein>